<dbReference type="Gene3D" id="3.20.20.370">
    <property type="entry name" value="Glycoside hydrolase/deacetylase"/>
    <property type="match status" value="1"/>
</dbReference>
<dbReference type="InterPro" id="IPR050248">
    <property type="entry name" value="Polysacc_deacetylase_ArnD"/>
</dbReference>
<evidence type="ECO:0000313" key="6">
    <source>
        <dbReference type="Proteomes" id="UP001500218"/>
    </source>
</evidence>
<feature type="region of interest" description="Disordered" evidence="3">
    <location>
        <begin position="97"/>
        <end position="141"/>
    </location>
</feature>
<dbReference type="PROSITE" id="PS51677">
    <property type="entry name" value="NODB"/>
    <property type="match status" value="1"/>
</dbReference>
<keyword evidence="2" id="KW-0378">Hydrolase</keyword>
<dbReference type="InterPro" id="IPR011330">
    <property type="entry name" value="Glyco_hydro/deAcase_b/a-brl"/>
</dbReference>
<dbReference type="InterPro" id="IPR002509">
    <property type="entry name" value="NODB_dom"/>
</dbReference>
<reference evidence="5 6" key="1">
    <citation type="journal article" date="2019" name="Int. J. Syst. Evol. Microbiol.">
        <title>The Global Catalogue of Microorganisms (GCM) 10K type strain sequencing project: providing services to taxonomists for standard genome sequencing and annotation.</title>
        <authorList>
            <consortium name="The Broad Institute Genomics Platform"/>
            <consortium name="The Broad Institute Genome Sequencing Center for Infectious Disease"/>
            <person name="Wu L."/>
            <person name="Ma J."/>
        </authorList>
    </citation>
    <scope>NUCLEOTIDE SEQUENCE [LARGE SCALE GENOMIC DNA]</scope>
    <source>
        <strain evidence="5 6">JCM 13250</strain>
    </source>
</reference>
<proteinExistence type="predicted"/>
<evidence type="ECO:0000259" key="4">
    <source>
        <dbReference type="PROSITE" id="PS51677"/>
    </source>
</evidence>
<dbReference type="PANTHER" id="PTHR10587">
    <property type="entry name" value="GLYCOSYL TRANSFERASE-RELATED"/>
    <property type="match status" value="1"/>
</dbReference>
<name>A0ABN2M0Z3_9ACTN</name>
<evidence type="ECO:0000256" key="1">
    <source>
        <dbReference type="ARBA" id="ARBA00022723"/>
    </source>
</evidence>
<evidence type="ECO:0000256" key="3">
    <source>
        <dbReference type="SAM" id="MobiDB-lite"/>
    </source>
</evidence>
<evidence type="ECO:0000313" key="5">
    <source>
        <dbReference type="EMBL" id="GAA1805644.1"/>
    </source>
</evidence>
<protein>
    <recommendedName>
        <fullName evidence="4">NodB homology domain-containing protein</fullName>
    </recommendedName>
</protein>
<dbReference type="EMBL" id="BAAALT010000078">
    <property type="protein sequence ID" value="GAA1805644.1"/>
    <property type="molecule type" value="Genomic_DNA"/>
</dbReference>
<comment type="caution">
    <text evidence="5">The sequence shown here is derived from an EMBL/GenBank/DDBJ whole genome shotgun (WGS) entry which is preliminary data.</text>
</comment>
<dbReference type="PANTHER" id="PTHR10587:SF133">
    <property type="entry name" value="CHITIN DEACETYLASE 1-RELATED"/>
    <property type="match status" value="1"/>
</dbReference>
<feature type="domain" description="NodB homology" evidence="4">
    <location>
        <begin position="1"/>
        <end position="84"/>
    </location>
</feature>
<keyword evidence="1" id="KW-0479">Metal-binding</keyword>
<accession>A0ABN2M0Z3</accession>
<evidence type="ECO:0000256" key="2">
    <source>
        <dbReference type="ARBA" id="ARBA00022801"/>
    </source>
</evidence>
<dbReference type="RefSeq" id="WP_344131096.1">
    <property type="nucleotide sequence ID" value="NZ_BAAALT010000078.1"/>
</dbReference>
<gene>
    <name evidence="5" type="ORF">GCM10009682_29360</name>
</gene>
<sequence length="141" mass="14538">MLFRPPYGSPSATLKAVEQEYGLTEVLRDVDTRDWSGVTTDAIVQTAATATAGQVILMHDGYQTTINAVPQMVAGLTSRGLCAGMISPTTTSAVVTSRAPVTSRARAAGARPPARGAFTSLRRPGGPATSQQGGLPARAVP</sequence>
<feature type="compositionally biased region" description="Low complexity" evidence="3">
    <location>
        <begin position="104"/>
        <end position="117"/>
    </location>
</feature>
<organism evidence="5 6">
    <name type="scientific">Luedemannella flava</name>
    <dbReference type="NCBI Taxonomy" id="349316"/>
    <lineage>
        <taxon>Bacteria</taxon>
        <taxon>Bacillati</taxon>
        <taxon>Actinomycetota</taxon>
        <taxon>Actinomycetes</taxon>
        <taxon>Micromonosporales</taxon>
        <taxon>Micromonosporaceae</taxon>
        <taxon>Luedemannella</taxon>
    </lineage>
</organism>
<dbReference type="SUPFAM" id="SSF88713">
    <property type="entry name" value="Glycoside hydrolase/deacetylase"/>
    <property type="match status" value="1"/>
</dbReference>
<dbReference type="Proteomes" id="UP001500218">
    <property type="component" value="Unassembled WGS sequence"/>
</dbReference>
<keyword evidence="6" id="KW-1185">Reference proteome</keyword>